<name>A0A9D1KHN8_9BACT</name>
<sequence>MKDTIHAGAVCSLFRTVATWKVPGRQPRNVMMQSLVKNIGCNHLHYIRFHGLEM</sequence>
<comment type="caution">
    <text evidence="1">The sequence shown here is derived from an EMBL/GenBank/DDBJ whole genome shotgun (WGS) entry which is preliminary data.</text>
</comment>
<organism evidence="1 2">
    <name type="scientific">Candidatus Cryptobacteroides merdipullorum</name>
    <dbReference type="NCBI Taxonomy" id="2840771"/>
    <lineage>
        <taxon>Bacteria</taxon>
        <taxon>Pseudomonadati</taxon>
        <taxon>Bacteroidota</taxon>
        <taxon>Bacteroidia</taxon>
        <taxon>Bacteroidales</taxon>
        <taxon>Candidatus Cryptobacteroides</taxon>
    </lineage>
</organism>
<dbReference type="Proteomes" id="UP000886881">
    <property type="component" value="Unassembled WGS sequence"/>
</dbReference>
<reference evidence="1" key="1">
    <citation type="submission" date="2020-10" db="EMBL/GenBank/DDBJ databases">
        <authorList>
            <person name="Gilroy R."/>
        </authorList>
    </citation>
    <scope>NUCLEOTIDE SEQUENCE</scope>
    <source>
        <strain evidence="1">ChiHecec2B26-709</strain>
    </source>
</reference>
<reference evidence="1" key="2">
    <citation type="journal article" date="2021" name="PeerJ">
        <title>Extensive microbial diversity within the chicken gut microbiome revealed by metagenomics and culture.</title>
        <authorList>
            <person name="Gilroy R."/>
            <person name="Ravi A."/>
            <person name="Getino M."/>
            <person name="Pursley I."/>
            <person name="Horton D.L."/>
            <person name="Alikhan N.F."/>
            <person name="Baker D."/>
            <person name="Gharbi K."/>
            <person name="Hall N."/>
            <person name="Watson M."/>
            <person name="Adriaenssens E.M."/>
            <person name="Foster-Nyarko E."/>
            <person name="Jarju S."/>
            <person name="Secka A."/>
            <person name="Antonio M."/>
            <person name="Oren A."/>
            <person name="Chaudhuri R.R."/>
            <person name="La Ragione R."/>
            <person name="Hildebrand F."/>
            <person name="Pallen M.J."/>
        </authorList>
    </citation>
    <scope>NUCLEOTIDE SEQUENCE</scope>
    <source>
        <strain evidence="1">ChiHecec2B26-709</strain>
    </source>
</reference>
<evidence type="ECO:0000313" key="2">
    <source>
        <dbReference type="Proteomes" id="UP000886881"/>
    </source>
</evidence>
<evidence type="ECO:0000313" key="1">
    <source>
        <dbReference type="EMBL" id="HIT47093.1"/>
    </source>
</evidence>
<dbReference type="AlphaFoldDB" id="A0A9D1KHN8"/>
<accession>A0A9D1KHN8</accession>
<protein>
    <submittedName>
        <fullName evidence="1">Uncharacterized protein</fullName>
    </submittedName>
</protein>
<proteinExistence type="predicted"/>
<gene>
    <name evidence="1" type="ORF">IAC35_04465</name>
</gene>
<dbReference type="EMBL" id="DVLC01000084">
    <property type="protein sequence ID" value="HIT47093.1"/>
    <property type="molecule type" value="Genomic_DNA"/>
</dbReference>